<proteinExistence type="predicted"/>
<reference evidence="2 3" key="1">
    <citation type="submission" date="2019-06" db="EMBL/GenBank/DDBJ databases">
        <title>Sorghum-associated microbial communities from plants grown in Nebraska, USA.</title>
        <authorList>
            <person name="Schachtman D."/>
        </authorList>
    </citation>
    <scope>NUCLEOTIDE SEQUENCE [LARGE SCALE GENOMIC DNA]</scope>
    <source>
        <strain evidence="2 3">2482</strain>
    </source>
</reference>
<dbReference type="EMBL" id="VIVN01000010">
    <property type="protein sequence ID" value="TWD97630.1"/>
    <property type="molecule type" value="Genomic_DNA"/>
</dbReference>
<evidence type="ECO:0000256" key="1">
    <source>
        <dbReference type="SAM" id="MobiDB-lite"/>
    </source>
</evidence>
<protein>
    <submittedName>
        <fullName evidence="2">Sporulation lipoprotein YhcN/YlaJ</fullName>
    </submittedName>
</protein>
<dbReference type="InterPro" id="IPR019076">
    <property type="entry name" value="Spore_lipoprot_YhcN/YlaJ-like"/>
</dbReference>
<keyword evidence="2" id="KW-0449">Lipoprotein</keyword>
<accession>A0A561D2P6</accession>
<evidence type="ECO:0000313" key="3">
    <source>
        <dbReference type="Proteomes" id="UP000319671"/>
    </source>
</evidence>
<name>A0A561D2P6_9BACI</name>
<organism evidence="2 3">
    <name type="scientific">Neobacillus bataviensis</name>
    <dbReference type="NCBI Taxonomy" id="220685"/>
    <lineage>
        <taxon>Bacteria</taxon>
        <taxon>Bacillati</taxon>
        <taxon>Bacillota</taxon>
        <taxon>Bacilli</taxon>
        <taxon>Bacillales</taxon>
        <taxon>Bacillaceae</taxon>
        <taxon>Neobacillus</taxon>
    </lineage>
</organism>
<feature type="compositionally biased region" description="Basic and acidic residues" evidence="1">
    <location>
        <begin position="198"/>
        <end position="210"/>
    </location>
</feature>
<feature type="region of interest" description="Disordered" evidence="1">
    <location>
        <begin position="184"/>
        <end position="241"/>
    </location>
</feature>
<dbReference type="AlphaFoldDB" id="A0A561D2P6"/>
<gene>
    <name evidence="2" type="ORF">FB550_110239</name>
</gene>
<dbReference type="Proteomes" id="UP000319671">
    <property type="component" value="Unassembled WGS sequence"/>
</dbReference>
<sequence length="241" mass="26856">MKKLLIIAGLCTITALSGCSKDTGKNDVYEESGNTINVNNKRHELYNEGGSRGIRNTSTSYGYVRHQKSPLMNDNTANDHYTALDREQLANIISKYSANIPNVHDVATLVTDQEVLIAYRTDSKKRNLTADQVKKTAFSVVPRYYHVYVSDNSKLIRDVENLASLDSTSRNARHTVNSVIKQMLKSPQGARLNASEDENGRTPDDFDLNKTPKVNNKNINKAKNTNQNSNSSNNNTNMSSK</sequence>
<dbReference type="Pfam" id="PF09580">
    <property type="entry name" value="Spore_YhcN_YlaJ"/>
    <property type="match status" value="1"/>
</dbReference>
<evidence type="ECO:0000313" key="2">
    <source>
        <dbReference type="EMBL" id="TWD97630.1"/>
    </source>
</evidence>
<comment type="caution">
    <text evidence="2">The sequence shown here is derived from an EMBL/GenBank/DDBJ whole genome shotgun (WGS) entry which is preliminary data.</text>
</comment>
<keyword evidence="3" id="KW-1185">Reference proteome</keyword>
<dbReference type="RefSeq" id="WP_144566841.1">
    <property type="nucleotide sequence ID" value="NZ_VIVN01000010.1"/>
</dbReference>
<dbReference type="PROSITE" id="PS51257">
    <property type="entry name" value="PROKAR_LIPOPROTEIN"/>
    <property type="match status" value="1"/>
</dbReference>
<feature type="compositionally biased region" description="Low complexity" evidence="1">
    <location>
        <begin position="213"/>
        <end position="241"/>
    </location>
</feature>